<dbReference type="GO" id="GO:0016020">
    <property type="term" value="C:membrane"/>
    <property type="evidence" value="ECO:0007669"/>
    <property type="project" value="TreeGrafter"/>
</dbReference>
<dbReference type="InterPro" id="IPR020850">
    <property type="entry name" value="GED_dom"/>
</dbReference>
<dbReference type="GO" id="GO:0008017">
    <property type="term" value="F:microtubule binding"/>
    <property type="evidence" value="ECO:0007669"/>
    <property type="project" value="TreeGrafter"/>
</dbReference>
<dbReference type="EMBL" id="MSFL01000001">
    <property type="protein sequence ID" value="PWY92857.1"/>
    <property type="molecule type" value="Genomic_DNA"/>
</dbReference>
<dbReference type="Pfam" id="PF00350">
    <property type="entry name" value="Dynamin_N"/>
    <property type="match status" value="1"/>
</dbReference>
<dbReference type="AlphaFoldDB" id="A0A317X5N3"/>
<keyword evidence="3" id="KW-1185">Reference proteome</keyword>
<dbReference type="PROSITE" id="PS51388">
    <property type="entry name" value="GED"/>
    <property type="match status" value="1"/>
</dbReference>
<dbReference type="GO" id="GO:0005739">
    <property type="term" value="C:mitochondrion"/>
    <property type="evidence" value="ECO:0007669"/>
    <property type="project" value="TreeGrafter"/>
</dbReference>
<dbReference type="STRING" id="1448321.A0A317X5N3"/>
<dbReference type="GO" id="GO:0048312">
    <property type="term" value="P:intracellular distribution of mitochondria"/>
    <property type="evidence" value="ECO:0007669"/>
    <property type="project" value="TreeGrafter"/>
</dbReference>
<protein>
    <recommendedName>
        <fullName evidence="1">GED domain-containing protein</fullName>
    </recommendedName>
</protein>
<dbReference type="InterPro" id="IPR022812">
    <property type="entry name" value="Dynamin"/>
</dbReference>
<dbReference type="InterPro" id="IPR027417">
    <property type="entry name" value="P-loop_NTPase"/>
</dbReference>
<dbReference type="InterPro" id="IPR045063">
    <property type="entry name" value="Dynamin_N"/>
</dbReference>
<dbReference type="SUPFAM" id="SSF52540">
    <property type="entry name" value="P-loop containing nucleoside triphosphate hydrolases"/>
    <property type="match status" value="1"/>
</dbReference>
<dbReference type="RefSeq" id="XP_025404596.1">
    <property type="nucleotide sequence ID" value="XM_025547697.1"/>
</dbReference>
<dbReference type="OrthoDB" id="415706at2759"/>
<organism evidence="2 3">
    <name type="scientific">Aspergillus heteromorphus CBS 117.55</name>
    <dbReference type="NCBI Taxonomy" id="1448321"/>
    <lineage>
        <taxon>Eukaryota</taxon>
        <taxon>Fungi</taxon>
        <taxon>Dikarya</taxon>
        <taxon>Ascomycota</taxon>
        <taxon>Pezizomycotina</taxon>
        <taxon>Eurotiomycetes</taxon>
        <taxon>Eurotiomycetidae</taxon>
        <taxon>Eurotiales</taxon>
        <taxon>Aspergillaceae</taxon>
        <taxon>Aspergillus</taxon>
        <taxon>Aspergillus subgen. Circumdati</taxon>
    </lineage>
</organism>
<dbReference type="GO" id="GO:0006897">
    <property type="term" value="P:endocytosis"/>
    <property type="evidence" value="ECO:0007669"/>
    <property type="project" value="TreeGrafter"/>
</dbReference>
<evidence type="ECO:0000313" key="3">
    <source>
        <dbReference type="Proteomes" id="UP000247233"/>
    </source>
</evidence>
<name>A0A317X5N3_9EURO</name>
<dbReference type="GO" id="GO:0016559">
    <property type="term" value="P:peroxisome fission"/>
    <property type="evidence" value="ECO:0007669"/>
    <property type="project" value="TreeGrafter"/>
</dbReference>
<comment type="caution">
    <text evidence="2">The sequence shown here is derived from an EMBL/GenBank/DDBJ whole genome shotgun (WGS) entry which is preliminary data.</text>
</comment>
<dbReference type="GO" id="GO:0005525">
    <property type="term" value="F:GTP binding"/>
    <property type="evidence" value="ECO:0007669"/>
    <property type="project" value="InterPro"/>
</dbReference>
<dbReference type="Gene3D" id="3.40.50.300">
    <property type="entry name" value="P-loop containing nucleotide triphosphate hydrolases"/>
    <property type="match status" value="1"/>
</dbReference>
<dbReference type="GO" id="GO:0003924">
    <property type="term" value="F:GTPase activity"/>
    <property type="evidence" value="ECO:0007669"/>
    <property type="project" value="InterPro"/>
</dbReference>
<gene>
    <name evidence="2" type="ORF">BO70DRAFT_425511</name>
</gene>
<dbReference type="GO" id="GO:0005874">
    <property type="term" value="C:microtubule"/>
    <property type="evidence" value="ECO:0007669"/>
    <property type="project" value="TreeGrafter"/>
</dbReference>
<dbReference type="PANTHER" id="PTHR11566:SF215">
    <property type="entry name" value="DYNAMIN GTPASE"/>
    <property type="match status" value="1"/>
</dbReference>
<evidence type="ECO:0000313" key="2">
    <source>
        <dbReference type="EMBL" id="PWY92857.1"/>
    </source>
</evidence>
<reference evidence="2 3" key="1">
    <citation type="submission" date="2016-12" db="EMBL/GenBank/DDBJ databases">
        <title>The genomes of Aspergillus section Nigri reveals drivers in fungal speciation.</title>
        <authorList>
            <consortium name="DOE Joint Genome Institute"/>
            <person name="Vesth T.C."/>
            <person name="Nybo J."/>
            <person name="Theobald S."/>
            <person name="Brandl J."/>
            <person name="Frisvad J.C."/>
            <person name="Nielsen K.F."/>
            <person name="Lyhne E.K."/>
            <person name="Kogle M.E."/>
            <person name="Kuo A."/>
            <person name="Riley R."/>
            <person name="Clum A."/>
            <person name="Nolan M."/>
            <person name="Lipzen A."/>
            <person name="Salamov A."/>
            <person name="Henrissat B."/>
            <person name="Wiebenga A."/>
            <person name="De Vries R.P."/>
            <person name="Grigoriev I.V."/>
            <person name="Mortensen U.H."/>
            <person name="Andersen M.R."/>
            <person name="Baker S.E."/>
        </authorList>
    </citation>
    <scope>NUCLEOTIDE SEQUENCE [LARGE SCALE GENOMIC DNA]</scope>
    <source>
        <strain evidence="2 3">CBS 117.55</strain>
    </source>
</reference>
<dbReference type="GeneID" id="37069934"/>
<dbReference type="PANTHER" id="PTHR11566">
    <property type="entry name" value="DYNAMIN"/>
    <property type="match status" value="1"/>
</dbReference>
<feature type="domain" description="GED" evidence="1">
    <location>
        <begin position="289"/>
        <end position="377"/>
    </location>
</feature>
<dbReference type="GO" id="GO:0000266">
    <property type="term" value="P:mitochondrial fission"/>
    <property type="evidence" value="ECO:0007669"/>
    <property type="project" value="TreeGrafter"/>
</dbReference>
<sequence length="377" mass="42510">MTLEETGESNLLSNSDLLRKIDRLREKNVGKHVPLPQLVVVGDQSSGKSSLLESLTKIPFPRDLGLFDIRILPGPDASESHIKQLQTFHKTLKHTRDFRSQFPAILKEVNFRMGIRSDLSSTEGTVFSRDVLRIELCGPSEDYLTVIDSRGLDLGNFGGDILSSAFREQTSKWEAMAMDYVSKIIMVIHQFCFMALERVCVNKQLQEKIWSNMLYGLLERYNRIPSTITSNDTLQKLRVARLSKTLEGNARKVLKTGTHGSIVVSQNLVVDLETVKQTATNQSNVEFIMEEIHDGLWAYYKVARKRFVDNIYMQAVDHCLLTGSGSPLKVFSQEWVLTLNADQLEAMAGESPMTKSRRAILTQKVAELKAAVQILMS</sequence>
<dbReference type="Proteomes" id="UP000247233">
    <property type="component" value="Unassembled WGS sequence"/>
</dbReference>
<proteinExistence type="predicted"/>
<dbReference type="VEuPathDB" id="FungiDB:BO70DRAFT_425511"/>
<dbReference type="Pfam" id="PF02212">
    <property type="entry name" value="GED"/>
    <property type="match status" value="1"/>
</dbReference>
<evidence type="ECO:0000259" key="1">
    <source>
        <dbReference type="PROSITE" id="PS51388"/>
    </source>
</evidence>
<dbReference type="PRINTS" id="PR00195">
    <property type="entry name" value="DYNAMIN"/>
</dbReference>
<accession>A0A317X5N3</accession>
<dbReference type="InterPro" id="IPR003130">
    <property type="entry name" value="GED"/>
</dbReference>